<evidence type="ECO:0000313" key="6">
    <source>
        <dbReference type="Proteomes" id="UP000305730"/>
    </source>
</evidence>
<evidence type="ECO:0000259" key="3">
    <source>
        <dbReference type="Pfam" id="PF06812"/>
    </source>
</evidence>
<feature type="compositionally biased region" description="Basic and acidic residues" evidence="2">
    <location>
        <begin position="406"/>
        <end position="416"/>
    </location>
</feature>
<evidence type="ECO:0000256" key="2">
    <source>
        <dbReference type="SAM" id="MobiDB-lite"/>
    </source>
</evidence>
<gene>
    <name evidence="5" type="ORF">CWB96_03985</name>
    <name evidence="4" type="ORF">CWB97_05025</name>
</gene>
<reference evidence="6 7" key="1">
    <citation type="submission" date="2017-12" db="EMBL/GenBank/DDBJ databases">
        <authorList>
            <person name="Paulsen S."/>
            <person name="Gram L.K."/>
        </authorList>
    </citation>
    <scope>NUCLEOTIDE SEQUENCE [LARGE SCALE GENOMIC DNA]</scope>
    <source>
        <strain evidence="5 7">S2231</strain>
        <strain evidence="4 6">S2233</strain>
    </source>
</reference>
<evidence type="ECO:0000313" key="7">
    <source>
        <dbReference type="Proteomes" id="UP000307706"/>
    </source>
</evidence>
<feature type="compositionally biased region" description="Polar residues" evidence="2">
    <location>
        <begin position="422"/>
        <end position="433"/>
    </location>
</feature>
<sequence>MLLYTQDSELEVGIYLKEQRAKFRELRNLLNVAQSSLRKLLETPTSAQDQDLQRQNAEAWYQLQQACTETLKNESRDIEVFVWWLAALPYKKADLSLLDEGLSDFLFALNVLKEEIHPRLPDKKVAGLDAAEAMRKQCENQTRPLEQLTGDSPNTGLLNAPLMQFPFIDSYTFSDYLSDHKSGKLEQQKAEFASVIQPHKAQLIAQFEIITSIDNKIGEIDVFINGYRNKNGLALLGFRFVKDNLKQIKAMYQYFFPDVVKKEDIAPAPVEPVQTNDSDAMIKPDVTPEIETREAVVVRPQAQSDISTYTRENALEDLNRIAVFFKQTEPHSPIPYLLARAIRWGNMSFSELMNELITKDSPVLAEISKLTGVENDLGELLNEQIAPVITPQSTITETPVIVEETHTPVEPEKVEPVIEQQPKASSSSSGPLW</sequence>
<evidence type="ECO:0000313" key="4">
    <source>
        <dbReference type="EMBL" id="TMP45167.1"/>
    </source>
</evidence>
<organism evidence="5 7">
    <name type="scientific">Pseudoalteromonas citrea</name>
    <dbReference type="NCBI Taxonomy" id="43655"/>
    <lineage>
        <taxon>Bacteria</taxon>
        <taxon>Pseudomonadati</taxon>
        <taxon>Pseudomonadota</taxon>
        <taxon>Gammaproteobacteria</taxon>
        <taxon>Alteromonadales</taxon>
        <taxon>Pseudoalteromonadaceae</taxon>
        <taxon>Pseudoalteromonas</taxon>
    </lineage>
</organism>
<feature type="domain" description="ImpA N-terminal" evidence="3">
    <location>
        <begin position="11"/>
        <end position="124"/>
    </location>
</feature>
<evidence type="ECO:0000256" key="1">
    <source>
        <dbReference type="SAM" id="Coils"/>
    </source>
</evidence>
<name>A0A5S3XSY6_9GAMM</name>
<dbReference type="RefSeq" id="WP_138595444.1">
    <property type="nucleotide sequence ID" value="NZ_PNCK01000018.1"/>
</dbReference>
<dbReference type="InterPro" id="IPR010657">
    <property type="entry name" value="ImpA_N"/>
</dbReference>
<dbReference type="OrthoDB" id="9771118at2"/>
<dbReference type="EMBL" id="PNCL01000016">
    <property type="protein sequence ID" value="TMP61452.1"/>
    <property type="molecule type" value="Genomic_DNA"/>
</dbReference>
<dbReference type="PANTHER" id="PTHR37951">
    <property type="entry name" value="CYTOPLASMIC PROTEIN-RELATED"/>
    <property type="match status" value="1"/>
</dbReference>
<dbReference type="Proteomes" id="UP000305730">
    <property type="component" value="Unassembled WGS sequence"/>
</dbReference>
<feature type="region of interest" description="Disordered" evidence="2">
    <location>
        <begin position="406"/>
        <end position="433"/>
    </location>
</feature>
<accession>A0A5S3XSY6</accession>
<reference evidence="7" key="2">
    <citation type="submission" date="2019-06" db="EMBL/GenBank/DDBJ databases">
        <title>Co-occurence of chitin degradation, pigmentation and bioactivity in marine Pseudoalteromonas.</title>
        <authorList>
            <person name="Sonnenschein E.C."/>
            <person name="Bech P.K."/>
        </authorList>
    </citation>
    <scope>NUCLEOTIDE SEQUENCE [LARGE SCALE GENOMIC DNA]</scope>
    <source>
        <strain evidence="7">S2231</strain>
    </source>
</reference>
<dbReference type="Pfam" id="PF06812">
    <property type="entry name" value="ImpA_N"/>
    <property type="match status" value="1"/>
</dbReference>
<dbReference type="PANTHER" id="PTHR37951:SF1">
    <property type="entry name" value="TYPE VI SECRETION SYSTEM COMPONENT TSSA1"/>
    <property type="match status" value="1"/>
</dbReference>
<dbReference type="EMBL" id="PNCK01000018">
    <property type="protein sequence ID" value="TMP45167.1"/>
    <property type="molecule type" value="Genomic_DNA"/>
</dbReference>
<keyword evidence="6" id="KW-1185">Reference proteome</keyword>
<proteinExistence type="predicted"/>
<comment type="caution">
    <text evidence="5">The sequence shown here is derived from an EMBL/GenBank/DDBJ whole genome shotgun (WGS) entry which is preliminary data.</text>
</comment>
<dbReference type="AlphaFoldDB" id="A0A5S3XSY6"/>
<dbReference type="InterPro" id="IPR017740">
    <property type="entry name" value="TssA-like"/>
</dbReference>
<keyword evidence="1" id="KW-0175">Coiled coil</keyword>
<feature type="coiled-coil region" evidence="1">
    <location>
        <begin position="16"/>
        <end position="43"/>
    </location>
</feature>
<dbReference type="Proteomes" id="UP000307706">
    <property type="component" value="Unassembled WGS sequence"/>
</dbReference>
<reference evidence="5" key="3">
    <citation type="submission" date="2019-09" db="EMBL/GenBank/DDBJ databases">
        <title>Co-occurence of chitin degradation, pigmentation and bioactivity in marine Pseudoalteromonas.</title>
        <authorList>
            <person name="Sonnenschein E.C."/>
            <person name="Bech P.K."/>
        </authorList>
    </citation>
    <scope>NUCLEOTIDE SEQUENCE</scope>
    <source>
        <strain evidence="5">S2231</strain>
        <strain evidence="4 6">S2233</strain>
    </source>
</reference>
<evidence type="ECO:0000313" key="5">
    <source>
        <dbReference type="EMBL" id="TMP61452.1"/>
    </source>
</evidence>
<protein>
    <recommendedName>
        <fullName evidence="3">ImpA N-terminal domain-containing protein</fullName>
    </recommendedName>
</protein>